<dbReference type="Proteomes" id="UP000886595">
    <property type="component" value="Unassembled WGS sequence"/>
</dbReference>
<organism evidence="2 3">
    <name type="scientific">Brassica carinata</name>
    <name type="common">Ethiopian mustard</name>
    <name type="synonym">Abyssinian cabbage</name>
    <dbReference type="NCBI Taxonomy" id="52824"/>
    <lineage>
        <taxon>Eukaryota</taxon>
        <taxon>Viridiplantae</taxon>
        <taxon>Streptophyta</taxon>
        <taxon>Embryophyta</taxon>
        <taxon>Tracheophyta</taxon>
        <taxon>Spermatophyta</taxon>
        <taxon>Magnoliopsida</taxon>
        <taxon>eudicotyledons</taxon>
        <taxon>Gunneridae</taxon>
        <taxon>Pentapetalae</taxon>
        <taxon>rosids</taxon>
        <taxon>malvids</taxon>
        <taxon>Brassicales</taxon>
        <taxon>Brassicaceae</taxon>
        <taxon>Brassiceae</taxon>
        <taxon>Brassica</taxon>
    </lineage>
</organism>
<dbReference type="AlphaFoldDB" id="A0A8X7PCV5"/>
<keyword evidence="3" id="KW-1185">Reference proteome</keyword>
<evidence type="ECO:0000313" key="2">
    <source>
        <dbReference type="EMBL" id="KAG2248527.1"/>
    </source>
</evidence>
<name>A0A8X7PCV5_BRACI</name>
<dbReference type="EMBL" id="JAAMPC010000017">
    <property type="protein sequence ID" value="KAG2248527.1"/>
    <property type="molecule type" value="Genomic_DNA"/>
</dbReference>
<accession>A0A8X7PCV5</accession>
<protein>
    <submittedName>
        <fullName evidence="2">Uncharacterized protein</fullName>
    </submittedName>
</protein>
<gene>
    <name evidence="2" type="ORF">Bca52824_088155</name>
</gene>
<sequence>MRLELDGDDECSGSGMWSRGSILQTKMLVTPAAPYSSSATPVITPSWLSFRLRSSTTPPMGLSSKLPTPSYSQPSQSSETAVVIAGIVGIEVKKNDNGDL</sequence>
<comment type="caution">
    <text evidence="2">The sequence shown here is derived from an EMBL/GenBank/DDBJ whole genome shotgun (WGS) entry which is preliminary data.</text>
</comment>
<feature type="region of interest" description="Disordered" evidence="1">
    <location>
        <begin position="57"/>
        <end position="77"/>
    </location>
</feature>
<proteinExistence type="predicted"/>
<reference evidence="2 3" key="1">
    <citation type="submission" date="2020-02" db="EMBL/GenBank/DDBJ databases">
        <authorList>
            <person name="Ma Q."/>
            <person name="Huang Y."/>
            <person name="Song X."/>
            <person name="Pei D."/>
        </authorList>
    </citation>
    <scope>NUCLEOTIDE SEQUENCE [LARGE SCALE GENOMIC DNA]</scope>
    <source>
        <strain evidence="2">Sxm20200214</strain>
        <tissue evidence="2">Leaf</tissue>
    </source>
</reference>
<evidence type="ECO:0000313" key="3">
    <source>
        <dbReference type="Proteomes" id="UP000886595"/>
    </source>
</evidence>
<evidence type="ECO:0000256" key="1">
    <source>
        <dbReference type="SAM" id="MobiDB-lite"/>
    </source>
</evidence>